<evidence type="ECO:0000259" key="13">
    <source>
        <dbReference type="SMART" id="SM00485"/>
    </source>
</evidence>
<dbReference type="PANTHER" id="PTHR11081">
    <property type="entry name" value="FLAP ENDONUCLEASE FAMILY MEMBER"/>
    <property type="match status" value="1"/>
</dbReference>
<feature type="domain" description="XPG-I" evidence="12">
    <location>
        <begin position="124"/>
        <end position="201"/>
    </location>
</feature>
<evidence type="ECO:0000256" key="1">
    <source>
        <dbReference type="ARBA" id="ARBA00001946"/>
    </source>
</evidence>
<dbReference type="InterPro" id="IPR036279">
    <property type="entry name" value="5-3_exonuclease_C_sf"/>
</dbReference>
<dbReference type="PANTHER" id="PTHR11081:SF70">
    <property type="entry name" value="FLAP ENDONUCLEASE GEN HOMOLOG 1"/>
    <property type="match status" value="1"/>
</dbReference>
<dbReference type="InterPro" id="IPR029060">
    <property type="entry name" value="PIN-like_dom_sf"/>
</dbReference>
<comment type="cofactor">
    <cofactor evidence="1">
        <name>Mg(2+)</name>
        <dbReference type="ChEBI" id="CHEBI:18420"/>
    </cofactor>
</comment>
<dbReference type="Pfam" id="PF18704">
    <property type="entry name" value="Chromo_2"/>
    <property type="match status" value="1"/>
</dbReference>
<evidence type="ECO:0000313" key="15">
    <source>
        <dbReference type="Proteomes" id="UP001153737"/>
    </source>
</evidence>
<evidence type="ECO:0008006" key="16">
    <source>
        <dbReference type="Google" id="ProtNLM"/>
    </source>
</evidence>
<dbReference type="SUPFAM" id="SSF88723">
    <property type="entry name" value="PIN domain-like"/>
    <property type="match status" value="1"/>
</dbReference>
<keyword evidence="7" id="KW-0460">Magnesium</keyword>
<dbReference type="GO" id="GO:0017108">
    <property type="term" value="F:5'-flap endonuclease activity"/>
    <property type="evidence" value="ECO:0007669"/>
    <property type="project" value="UniProtKB-ARBA"/>
</dbReference>
<evidence type="ECO:0000313" key="14">
    <source>
        <dbReference type="EMBL" id="CAH1118282.1"/>
    </source>
</evidence>
<evidence type="ECO:0000256" key="9">
    <source>
        <dbReference type="ARBA" id="ARBA00023242"/>
    </source>
</evidence>
<evidence type="ECO:0000256" key="10">
    <source>
        <dbReference type="ARBA" id="ARBA00038112"/>
    </source>
</evidence>
<dbReference type="Gene3D" id="3.40.50.1010">
    <property type="entry name" value="5'-nuclease"/>
    <property type="match status" value="1"/>
</dbReference>
<dbReference type="InterPro" id="IPR041012">
    <property type="entry name" value="GEN_chromo"/>
</dbReference>
<dbReference type="FunFam" id="1.10.150.20:FF:000030">
    <property type="entry name" value="Flap endonuclease GEN-like 1"/>
    <property type="match status" value="1"/>
</dbReference>
<reference evidence="14" key="2">
    <citation type="submission" date="2022-10" db="EMBL/GenBank/DDBJ databases">
        <authorList>
            <consortium name="ENA_rothamsted_submissions"/>
            <consortium name="culmorum"/>
            <person name="King R."/>
        </authorList>
    </citation>
    <scope>NUCLEOTIDE SEQUENCE</scope>
</reference>
<dbReference type="InterPro" id="IPR006084">
    <property type="entry name" value="XPG/Rad2"/>
</dbReference>
<dbReference type="InterPro" id="IPR006086">
    <property type="entry name" value="XPG-I_dom"/>
</dbReference>
<dbReference type="OrthoDB" id="2959108at2759"/>
<evidence type="ECO:0000256" key="5">
    <source>
        <dbReference type="ARBA" id="ARBA00022763"/>
    </source>
</evidence>
<dbReference type="SMART" id="SM00484">
    <property type="entry name" value="XPGI"/>
    <property type="match status" value="1"/>
</dbReference>
<dbReference type="AlphaFoldDB" id="A0A9P0GQ51"/>
<dbReference type="GO" id="GO:0000400">
    <property type="term" value="F:four-way junction DNA binding"/>
    <property type="evidence" value="ECO:0007669"/>
    <property type="project" value="UniProtKB-ARBA"/>
</dbReference>
<evidence type="ECO:0000256" key="4">
    <source>
        <dbReference type="ARBA" id="ARBA00022759"/>
    </source>
</evidence>
<dbReference type="InterPro" id="IPR008918">
    <property type="entry name" value="HhH2"/>
</dbReference>
<dbReference type="GO" id="GO:0006281">
    <property type="term" value="P:DNA repair"/>
    <property type="evidence" value="ECO:0007669"/>
    <property type="project" value="UniProtKB-KW"/>
</dbReference>
<dbReference type="Gene3D" id="1.10.150.20">
    <property type="entry name" value="5' to 3' exonuclease, C-terminal subdomain"/>
    <property type="match status" value="1"/>
</dbReference>
<evidence type="ECO:0000259" key="12">
    <source>
        <dbReference type="SMART" id="SM00484"/>
    </source>
</evidence>
<accession>A0A9P0GQ51</accession>
<dbReference type="GO" id="GO:0046872">
    <property type="term" value="F:metal ion binding"/>
    <property type="evidence" value="ECO:0007669"/>
    <property type="project" value="UniProtKB-KW"/>
</dbReference>
<keyword evidence="15" id="KW-1185">Reference proteome</keyword>
<keyword evidence="4" id="KW-0255">Endonuclease</keyword>
<evidence type="ECO:0000256" key="3">
    <source>
        <dbReference type="ARBA" id="ARBA00022723"/>
    </source>
</evidence>
<sequence>MGIKNLWTLLTPFCERKPLYELYGKTVAIDLSCWICEAQNIAEYQVQPRMYLRNLYFRACYLLLIQVNPVFILEGKAPELKYDTIAARNAVQFKGAKPKSDNIRTGKDRTRFNFVLKQCEEMLGHMGLACITGKGEAESLCAYLNDEGLVDGCISQDSDCFAYGAKIVYRNFSIASQGAYTASGGAVDIYDINKACHSMNFGRNKIIAMALLCGCDYNDGVLGVGKESVFKLFEKLSDEETLDRLRSWRKNDEMYEKFENQVSDKNICTSCGHRGKLQAHNRNGCNICGTISGCDPFKFKEERMRIKNELNIRSRALQDPNFPDENLINEFLVKKDNVSKLDLKWRQPDLVAFVHFSAKFLQWEELYAFEKMLPILTRWQCLNYDALENKNIKGKLFPKRIKKVRNPKGIPSYEIVWFDKNEYFKGLVPEDQIQEEQADVEKIWSTIEPQILVDKAYPKLVEDFRLSKIKPKTSKRKKKAGTEELVKNSSISEPVLKKPKKKQDNKKKGNKKALDNLENSFNELQIDLPKKNVATLDNYLRKAVLNSHKQKNAGESLGIPVLTSTPSKSSNGSFDISSFCDENDDLDLSDIVEGIVSRQPNYFQDDLKKFNLKLDTSEHYQECMDANSSSFFITNPVEFDLFEKTFDHEDESGESTDEYEFDENEFRNMCETEAQELVDDYNENEIGSAEDKIISEHVEGVLAEDDDSFCVKYVPLLERLKKFK</sequence>
<feature type="region of interest" description="Disordered" evidence="11">
    <location>
        <begin position="472"/>
        <end position="511"/>
    </location>
</feature>
<evidence type="ECO:0000256" key="8">
    <source>
        <dbReference type="ARBA" id="ARBA00023204"/>
    </source>
</evidence>
<dbReference type="Pfam" id="PF00867">
    <property type="entry name" value="XPG_I"/>
    <property type="match status" value="1"/>
</dbReference>
<dbReference type="SMART" id="SM00485">
    <property type="entry name" value="XPGN"/>
    <property type="match status" value="1"/>
</dbReference>
<dbReference type="SMART" id="SM00279">
    <property type="entry name" value="HhH2"/>
    <property type="match status" value="1"/>
</dbReference>
<dbReference type="Proteomes" id="UP001153737">
    <property type="component" value="Chromosome 11"/>
</dbReference>
<keyword evidence="5" id="KW-0227">DNA damage</keyword>
<gene>
    <name evidence="14" type="ORF">PHAECO_LOCUS2616</name>
</gene>
<dbReference type="InterPro" id="IPR006085">
    <property type="entry name" value="XPG_DNA_repair_N"/>
</dbReference>
<keyword evidence="9" id="KW-0539">Nucleus</keyword>
<dbReference type="PRINTS" id="PR00853">
    <property type="entry name" value="XPGRADSUPER"/>
</dbReference>
<dbReference type="Pfam" id="PF00752">
    <property type="entry name" value="XPG_N"/>
    <property type="match status" value="1"/>
</dbReference>
<evidence type="ECO:0000256" key="7">
    <source>
        <dbReference type="ARBA" id="ARBA00022842"/>
    </source>
</evidence>
<proteinExistence type="inferred from homology"/>
<feature type="compositionally biased region" description="Basic residues" evidence="11">
    <location>
        <begin position="497"/>
        <end position="511"/>
    </location>
</feature>
<protein>
    <recommendedName>
        <fullName evidence="16">Flap endonuclease GEN</fullName>
    </recommendedName>
</protein>
<name>A0A9P0GQ51_PHACE</name>
<dbReference type="GO" id="GO:0008821">
    <property type="term" value="F:crossover junction DNA endonuclease activity"/>
    <property type="evidence" value="ECO:0007669"/>
    <property type="project" value="UniProtKB-ARBA"/>
</dbReference>
<evidence type="ECO:0000256" key="6">
    <source>
        <dbReference type="ARBA" id="ARBA00022801"/>
    </source>
</evidence>
<dbReference type="SUPFAM" id="SSF47807">
    <property type="entry name" value="5' to 3' exonuclease, C-terminal subdomain"/>
    <property type="match status" value="1"/>
</dbReference>
<evidence type="ECO:0000256" key="11">
    <source>
        <dbReference type="SAM" id="MobiDB-lite"/>
    </source>
</evidence>
<organism evidence="14 15">
    <name type="scientific">Phaedon cochleariae</name>
    <name type="common">Mustard beetle</name>
    <dbReference type="NCBI Taxonomy" id="80249"/>
    <lineage>
        <taxon>Eukaryota</taxon>
        <taxon>Metazoa</taxon>
        <taxon>Ecdysozoa</taxon>
        <taxon>Arthropoda</taxon>
        <taxon>Hexapoda</taxon>
        <taxon>Insecta</taxon>
        <taxon>Pterygota</taxon>
        <taxon>Neoptera</taxon>
        <taxon>Endopterygota</taxon>
        <taxon>Coleoptera</taxon>
        <taxon>Polyphaga</taxon>
        <taxon>Cucujiformia</taxon>
        <taxon>Chrysomeloidea</taxon>
        <taxon>Chrysomelidae</taxon>
        <taxon>Chrysomelinae</taxon>
        <taxon>Chrysomelini</taxon>
        <taxon>Phaedon</taxon>
    </lineage>
</organism>
<keyword evidence="2" id="KW-0540">Nuclease</keyword>
<keyword evidence="8" id="KW-0234">DNA repair</keyword>
<dbReference type="CDD" id="cd09869">
    <property type="entry name" value="PIN_GEN1"/>
    <property type="match status" value="1"/>
</dbReference>
<dbReference type="EMBL" id="OU896717">
    <property type="protein sequence ID" value="CAH1118282.1"/>
    <property type="molecule type" value="Genomic_DNA"/>
</dbReference>
<keyword evidence="3" id="KW-0479">Metal-binding</keyword>
<feature type="domain" description="XPG N-terminal" evidence="13">
    <location>
        <begin position="1"/>
        <end position="95"/>
    </location>
</feature>
<evidence type="ECO:0000256" key="2">
    <source>
        <dbReference type="ARBA" id="ARBA00022722"/>
    </source>
</evidence>
<keyword evidence="6" id="KW-0378">Hydrolase</keyword>
<reference evidence="14" key="1">
    <citation type="submission" date="2022-01" db="EMBL/GenBank/DDBJ databases">
        <authorList>
            <person name="King R."/>
        </authorList>
    </citation>
    <scope>NUCLEOTIDE SEQUENCE</scope>
</reference>
<comment type="similarity">
    <text evidence="10">Belongs to the XPG/RAD2 endonuclease family. GEN subfamily.</text>
</comment>